<comment type="caution">
    <text evidence="5">Lacks conserved residue(s) required for the propagation of feature annotation.</text>
</comment>
<dbReference type="InterPro" id="IPR015819">
    <property type="entry name" value="Lipid_transp_b-sht_shell"/>
</dbReference>
<keyword evidence="9" id="KW-1185">Reference proteome</keyword>
<dbReference type="OrthoDB" id="5865932at2759"/>
<evidence type="ECO:0000256" key="1">
    <source>
        <dbReference type="ARBA" id="ARBA00004240"/>
    </source>
</evidence>
<dbReference type="Gene3D" id="2.30.230.10">
    <property type="entry name" value="Lipovitellin, beta-sheet shell regions, chain A"/>
    <property type="match status" value="1"/>
</dbReference>
<dbReference type="SMART" id="SM00638">
    <property type="entry name" value="LPD_N"/>
    <property type="match status" value="1"/>
</dbReference>
<dbReference type="STRING" id="188477.A0A3S1A8T1"/>
<dbReference type="GO" id="GO:0016323">
    <property type="term" value="C:basolateral plasma membrane"/>
    <property type="evidence" value="ECO:0007669"/>
    <property type="project" value="TreeGrafter"/>
</dbReference>
<feature type="domain" description="Vitellogenin" evidence="7">
    <location>
        <begin position="52"/>
        <end position="686"/>
    </location>
</feature>
<dbReference type="PANTHER" id="PTHR13024:SF0">
    <property type="entry name" value="MICROSOMAL TRIACYLGLYCEROL TRANSFER PROTEIN"/>
    <property type="match status" value="1"/>
</dbReference>
<evidence type="ECO:0000313" key="8">
    <source>
        <dbReference type="EMBL" id="RUS85573.1"/>
    </source>
</evidence>
<evidence type="ECO:0000256" key="5">
    <source>
        <dbReference type="PROSITE-ProRule" id="PRU00557"/>
    </source>
</evidence>
<dbReference type="GO" id="GO:0005548">
    <property type="term" value="F:phospholipid transporter activity"/>
    <property type="evidence" value="ECO:0007669"/>
    <property type="project" value="InterPro"/>
</dbReference>
<dbReference type="InterPro" id="IPR015816">
    <property type="entry name" value="Vitellinogen_b-sht_N"/>
</dbReference>
<dbReference type="Gene3D" id="1.25.10.20">
    <property type="entry name" value="Vitellinogen, superhelical"/>
    <property type="match status" value="1"/>
</dbReference>
<dbReference type="Pfam" id="PF01347">
    <property type="entry name" value="Vitellogenin_N"/>
    <property type="match status" value="1"/>
</dbReference>
<keyword evidence="4" id="KW-0256">Endoplasmic reticulum</keyword>
<dbReference type="InterPro" id="IPR011030">
    <property type="entry name" value="Lipovitellin_superhlx_dom"/>
</dbReference>
<evidence type="ECO:0000256" key="2">
    <source>
        <dbReference type="ARBA" id="ARBA00022448"/>
    </source>
</evidence>
<organism evidence="8 9">
    <name type="scientific">Elysia chlorotica</name>
    <name type="common">Eastern emerald elysia</name>
    <name type="synonym">Sea slug</name>
    <dbReference type="NCBI Taxonomy" id="188477"/>
    <lineage>
        <taxon>Eukaryota</taxon>
        <taxon>Metazoa</taxon>
        <taxon>Spiralia</taxon>
        <taxon>Lophotrochozoa</taxon>
        <taxon>Mollusca</taxon>
        <taxon>Gastropoda</taxon>
        <taxon>Heterobranchia</taxon>
        <taxon>Euthyneura</taxon>
        <taxon>Panpulmonata</taxon>
        <taxon>Sacoglossa</taxon>
        <taxon>Placobranchoidea</taxon>
        <taxon>Plakobranchidae</taxon>
        <taxon>Elysia</taxon>
    </lineage>
</organism>
<evidence type="ECO:0000256" key="3">
    <source>
        <dbReference type="ARBA" id="ARBA00022729"/>
    </source>
</evidence>
<sequence length="920" mass="100798">MSSRISPEYCCVVTIGTHLTAMGKLIILFMTISSLMQCVTLKSVAGQNPLNYDPSKAYRYSYETEVLLNDASSKRASRPQQDVGVKIGLDFELSTAYRDKDVHMFKLKVLKAHATSILRPDVQKPLLEDGGSGPLSLPAYFQLRGDLVDSLHFAEKDSVFSRNLKKAIAAVFQVQGKAGTRTEVDVSGECEVNYSIPKPGFIERTKPDCSNLEIAGEFTNTNKALGVSLYSQSSQTYNVKDSVIEQMIGTQRVVTYLNIRTALNGVADVKQNLKLVSTSGGPDTAKGVKDVLENAQKETGFSYELSLLPSEEEVSTCKGKECESPSTLAAKYADDLKAENIATVKSAKAFAAMLKSFRSAGKKTITEILTSSKSYYIVPQLMDIATAAQTDASREALLEMLSFEDEDAVDHPQRFLFAATYSSHPSETLIADLMSVLKKPIPSESLRQSLLLSLGAIIHTFCQVGEQCNQPIVTEFNTMITSSLAACKEASCTLMYLRAMGNAGLPIYVPIILPYAESPSNPMVATTAIQAFRRVEKRFLVKEVKEALQRIFHQNKASYDSSVRVAALELLVDAGVSNMVLRNILLSCLDQSNVEFAAYVLKFVLDKAEAVPEFGKQVTSVLNDVYLHNYNIFSQKGKSSVITSYLAKMADSNATYNLYFENSASGVMKRSGMVVELQGQDLKQPVMKFGIYADGLESLVGAEEESDDNGDDSDESGAGAVEPTAGMSFTFMDVLLTQVEFFRGTSGLMSAAWNAPSELTSALQGNLLLQDHSRRVHLINGLVVDTSALGVLSMDLSGSISISLWNRNCESLIRTSGALYVEGSMQINSRELGLGLSFTGEGQSNIDYTGNADFYTMPLKLCMEMKRPEFTFTKTFQKVEKLRKRKVYKSKTVTKSKISGESYLLNKNNSDECRVMMAGE</sequence>
<name>A0A3S1A8T1_ELYCH</name>
<dbReference type="InterPro" id="IPR039988">
    <property type="entry name" value="MTTP"/>
</dbReference>
<evidence type="ECO:0000313" key="9">
    <source>
        <dbReference type="Proteomes" id="UP000271974"/>
    </source>
</evidence>
<keyword evidence="6" id="KW-0472">Membrane</keyword>
<dbReference type="GO" id="GO:0008289">
    <property type="term" value="F:lipid binding"/>
    <property type="evidence" value="ECO:0007669"/>
    <property type="project" value="InterPro"/>
</dbReference>
<dbReference type="Proteomes" id="UP000271974">
    <property type="component" value="Unassembled WGS sequence"/>
</dbReference>
<keyword evidence="6" id="KW-0812">Transmembrane</keyword>
<dbReference type="GO" id="GO:0005783">
    <property type="term" value="C:endoplasmic reticulum"/>
    <property type="evidence" value="ECO:0007669"/>
    <property type="project" value="UniProtKB-SubCell"/>
</dbReference>
<dbReference type="AlphaFoldDB" id="A0A3S1A8T1"/>
<evidence type="ECO:0000259" key="7">
    <source>
        <dbReference type="PROSITE" id="PS51211"/>
    </source>
</evidence>
<dbReference type="InterPro" id="IPR045811">
    <property type="entry name" value="MTP_lip-bd"/>
</dbReference>
<dbReference type="EMBL" id="RQTK01000165">
    <property type="protein sequence ID" value="RUS85573.1"/>
    <property type="molecule type" value="Genomic_DNA"/>
</dbReference>
<accession>A0A3S1A8T1</accession>
<keyword evidence="3" id="KW-0732">Signal</keyword>
<evidence type="ECO:0000256" key="4">
    <source>
        <dbReference type="ARBA" id="ARBA00022824"/>
    </source>
</evidence>
<dbReference type="Pfam" id="PF19444">
    <property type="entry name" value="MTP_lip_bd"/>
    <property type="match status" value="1"/>
</dbReference>
<feature type="transmembrane region" description="Helical" evidence="6">
    <location>
        <begin position="12"/>
        <end position="32"/>
    </location>
</feature>
<gene>
    <name evidence="8" type="ORF">EGW08_006656</name>
</gene>
<dbReference type="PROSITE" id="PS51211">
    <property type="entry name" value="VITELLOGENIN"/>
    <property type="match status" value="1"/>
</dbReference>
<dbReference type="GO" id="GO:0042157">
    <property type="term" value="P:lipoprotein metabolic process"/>
    <property type="evidence" value="ECO:0007669"/>
    <property type="project" value="TreeGrafter"/>
</dbReference>
<keyword evidence="2" id="KW-0813">Transport</keyword>
<keyword evidence="6" id="KW-1133">Transmembrane helix</keyword>
<dbReference type="GO" id="GO:0005794">
    <property type="term" value="C:Golgi apparatus"/>
    <property type="evidence" value="ECO:0007669"/>
    <property type="project" value="TreeGrafter"/>
</dbReference>
<dbReference type="InterPro" id="IPR001747">
    <property type="entry name" value="Vitellogenin_N"/>
</dbReference>
<proteinExistence type="predicted"/>
<comment type="subcellular location">
    <subcellularLocation>
        <location evidence="1">Endoplasmic reticulum</location>
    </subcellularLocation>
</comment>
<protein>
    <recommendedName>
        <fullName evidence="7">Vitellogenin domain-containing protein</fullName>
    </recommendedName>
</protein>
<comment type="caution">
    <text evidence="8">The sequence shown here is derived from an EMBL/GenBank/DDBJ whole genome shotgun (WGS) entry which is preliminary data.</text>
</comment>
<reference evidence="8 9" key="1">
    <citation type="submission" date="2019-01" db="EMBL/GenBank/DDBJ databases">
        <title>A draft genome assembly of the solar-powered sea slug Elysia chlorotica.</title>
        <authorList>
            <person name="Cai H."/>
            <person name="Li Q."/>
            <person name="Fang X."/>
            <person name="Li J."/>
            <person name="Curtis N.E."/>
            <person name="Altenburger A."/>
            <person name="Shibata T."/>
            <person name="Feng M."/>
            <person name="Maeda T."/>
            <person name="Schwartz J.A."/>
            <person name="Shigenobu S."/>
            <person name="Lundholm N."/>
            <person name="Nishiyama T."/>
            <person name="Yang H."/>
            <person name="Hasebe M."/>
            <person name="Li S."/>
            <person name="Pierce S.K."/>
            <person name="Wang J."/>
        </authorList>
    </citation>
    <scope>NUCLEOTIDE SEQUENCE [LARGE SCALE GENOMIC DNA]</scope>
    <source>
        <strain evidence="8">EC2010</strain>
        <tissue evidence="8">Whole organism of an adult</tissue>
    </source>
</reference>
<dbReference type="SUPFAM" id="SSF56968">
    <property type="entry name" value="Lipovitellin-phosvitin complex, beta-sheet shell regions"/>
    <property type="match status" value="1"/>
</dbReference>
<evidence type="ECO:0000256" key="6">
    <source>
        <dbReference type="SAM" id="Phobius"/>
    </source>
</evidence>
<dbReference type="PANTHER" id="PTHR13024">
    <property type="entry name" value="MICROSOMAL TRIGLYCERIDE TRANSFER PROTEIN, LARGE SUBUNIT"/>
    <property type="match status" value="1"/>
</dbReference>
<dbReference type="SUPFAM" id="SSF48431">
    <property type="entry name" value="Lipovitellin-phosvitin complex, superhelical domain"/>
    <property type="match status" value="1"/>
</dbReference>